<feature type="compositionally biased region" description="Basic and acidic residues" evidence="1">
    <location>
        <begin position="415"/>
        <end position="424"/>
    </location>
</feature>
<dbReference type="OrthoDB" id="3365211at2759"/>
<dbReference type="Pfam" id="PF11204">
    <property type="entry name" value="DUF2985"/>
    <property type="match status" value="1"/>
</dbReference>
<sequence>MAPSLPHAIRIRRTDSGSVVSAGGAAGSSRQQQQRQAPAGSLQGGQPLAGSRSHSLAPAASRHNQGRRGSLPLTSPSHSTNEEVRWLSSHGGAAQDERVGIEMQLAERAIRDEHRASPPRRGAADAGASRQPTFVQRPVGLRRGSSRTSVVEAMVARERRGSADATAGTSKAPTEPAQRPREAKRAAPVAAPNTLHALVEGEEFAGPSSHRHAEQPSSSSRSSAHVDDQEDDEPQDAEQSKEGADAKRTGPSAVQRWGSIASFGLWNGEKSQLSDEEKQQQQQRQADEAARQREQEHHDEEIVDYLDVVDPEISALGYLSNVQNSIFFPNIPAISRGTFSLPSVPKRRDGPGGSLARRRGSTASRSTMLTAPDELARAEEGEGDGRQSLRAPTLPDEDAAAAPQASDSDYSNSVHDADGRKIPQRDGSLAARRGSAMPTLLSRMSSTLSAAWPRKEEDPESEKHIAKWKEMDEDERNALDEHVRFLLTRRQKFRRGLKGFGKFVRTPMGFIMTTYGVLITGWGIMICLFIFRWINPPNRRYWIEICDQVLCALFAAVGLGFAPFRAIDTYRMIYIAHYHHLTWQRRRNLKLPTLEDPNDLPRPVANGANQVERVESHDVPHDDDASNSSKRPMVVRDNKFHTASRHTSEHDRTPLRVPESPQDGHNSATSLHSPGEESRDSGPKRPPMKRNTTIQSEIIKEEEDVVVLTPEEQSKLEHHQRKFHASHTYYRFHETSTHRAFPLDLMIVIVCLLDCHSLLQATLGGCTWGIYYLNRPTALTATLITCSLRRAHLTCCARVQC</sequence>
<proteinExistence type="predicted"/>
<name>A0A316Z4Q2_9BASI</name>
<organism evidence="3 4">
    <name type="scientific">Tilletiopsis washingtonensis</name>
    <dbReference type="NCBI Taxonomy" id="58919"/>
    <lineage>
        <taxon>Eukaryota</taxon>
        <taxon>Fungi</taxon>
        <taxon>Dikarya</taxon>
        <taxon>Basidiomycota</taxon>
        <taxon>Ustilaginomycotina</taxon>
        <taxon>Exobasidiomycetes</taxon>
        <taxon>Entylomatales</taxon>
        <taxon>Entylomatales incertae sedis</taxon>
        <taxon>Tilletiopsis</taxon>
    </lineage>
</organism>
<protein>
    <recommendedName>
        <fullName evidence="5">Integral membrane protein</fullName>
    </recommendedName>
</protein>
<accession>A0A316Z4Q2</accession>
<keyword evidence="2" id="KW-0472">Membrane</keyword>
<keyword evidence="2" id="KW-1133">Transmembrane helix</keyword>
<reference evidence="3 4" key="1">
    <citation type="journal article" date="2018" name="Mol. Biol. Evol.">
        <title>Broad Genomic Sampling Reveals a Smut Pathogenic Ancestry of the Fungal Clade Ustilaginomycotina.</title>
        <authorList>
            <person name="Kijpornyongpan T."/>
            <person name="Mondo S.J."/>
            <person name="Barry K."/>
            <person name="Sandor L."/>
            <person name="Lee J."/>
            <person name="Lipzen A."/>
            <person name="Pangilinan J."/>
            <person name="LaButti K."/>
            <person name="Hainaut M."/>
            <person name="Henrissat B."/>
            <person name="Grigoriev I.V."/>
            <person name="Spatafora J.W."/>
            <person name="Aime M.C."/>
        </authorList>
    </citation>
    <scope>NUCLEOTIDE SEQUENCE [LARGE SCALE GENOMIC DNA]</scope>
    <source>
        <strain evidence="3 4">MCA 4186</strain>
    </source>
</reference>
<gene>
    <name evidence="3" type="ORF">FA09DRAFT_331208</name>
</gene>
<evidence type="ECO:0008006" key="5">
    <source>
        <dbReference type="Google" id="ProtNLM"/>
    </source>
</evidence>
<evidence type="ECO:0000313" key="3">
    <source>
        <dbReference type="EMBL" id="PWN96747.1"/>
    </source>
</evidence>
<evidence type="ECO:0000313" key="4">
    <source>
        <dbReference type="Proteomes" id="UP000245946"/>
    </source>
</evidence>
<evidence type="ECO:0000256" key="2">
    <source>
        <dbReference type="SAM" id="Phobius"/>
    </source>
</evidence>
<dbReference type="Proteomes" id="UP000245946">
    <property type="component" value="Unassembled WGS sequence"/>
</dbReference>
<feature type="region of interest" description="Disordered" evidence="1">
    <location>
        <begin position="112"/>
        <end position="254"/>
    </location>
</feature>
<feature type="compositionally biased region" description="Basic and acidic residues" evidence="1">
    <location>
        <begin position="374"/>
        <end position="387"/>
    </location>
</feature>
<feature type="compositionally biased region" description="Basic and acidic residues" evidence="1">
    <location>
        <begin position="272"/>
        <end position="299"/>
    </location>
</feature>
<dbReference type="STRING" id="58919.A0A316Z4Q2"/>
<feature type="region of interest" description="Disordered" evidence="1">
    <location>
        <begin position="270"/>
        <end position="299"/>
    </location>
</feature>
<feature type="compositionally biased region" description="Basic and acidic residues" evidence="1">
    <location>
        <begin position="614"/>
        <end position="624"/>
    </location>
</feature>
<dbReference type="InterPro" id="IPR021369">
    <property type="entry name" value="DUF2985"/>
</dbReference>
<keyword evidence="2" id="KW-0812">Transmembrane</keyword>
<dbReference type="PANTHER" id="PTHR35872">
    <property type="entry name" value="INTEGRAL MEMBRANE PROTEIN (AFU_ORTHOLOGUE AFUA_5G07110)"/>
    <property type="match status" value="1"/>
</dbReference>
<evidence type="ECO:0000256" key="1">
    <source>
        <dbReference type="SAM" id="MobiDB-lite"/>
    </source>
</evidence>
<feature type="compositionally biased region" description="Low complexity" evidence="1">
    <location>
        <begin position="400"/>
        <end position="409"/>
    </location>
</feature>
<keyword evidence="4" id="KW-1185">Reference proteome</keyword>
<feature type="transmembrane region" description="Helical" evidence="2">
    <location>
        <begin position="510"/>
        <end position="534"/>
    </location>
</feature>
<dbReference type="AlphaFoldDB" id="A0A316Z4Q2"/>
<feature type="compositionally biased region" description="Basic and acidic residues" evidence="1">
    <location>
        <begin position="634"/>
        <end position="654"/>
    </location>
</feature>
<feature type="region of interest" description="Disordered" evidence="1">
    <location>
        <begin position="1"/>
        <end position="98"/>
    </location>
</feature>
<feature type="compositionally biased region" description="Polar residues" evidence="1">
    <location>
        <begin position="663"/>
        <end position="672"/>
    </location>
</feature>
<feature type="region of interest" description="Disordered" evidence="1">
    <location>
        <begin position="614"/>
        <end position="695"/>
    </location>
</feature>
<dbReference type="GeneID" id="37270461"/>
<dbReference type="EMBL" id="KZ819298">
    <property type="protein sequence ID" value="PWN96747.1"/>
    <property type="molecule type" value="Genomic_DNA"/>
</dbReference>
<feature type="transmembrane region" description="Helical" evidence="2">
    <location>
        <begin position="541"/>
        <end position="564"/>
    </location>
</feature>
<feature type="region of interest" description="Disordered" evidence="1">
    <location>
        <begin position="337"/>
        <end position="436"/>
    </location>
</feature>
<feature type="compositionally biased region" description="Basic and acidic residues" evidence="1">
    <location>
        <begin position="238"/>
        <end position="248"/>
    </location>
</feature>
<feature type="compositionally biased region" description="Low complexity" evidence="1">
    <location>
        <begin position="16"/>
        <end position="41"/>
    </location>
</feature>
<feature type="compositionally biased region" description="Basic and acidic residues" evidence="1">
    <location>
        <begin position="674"/>
        <end position="683"/>
    </location>
</feature>
<dbReference type="RefSeq" id="XP_025597026.1">
    <property type="nucleotide sequence ID" value="XM_025742917.1"/>
</dbReference>
<dbReference type="PANTHER" id="PTHR35872:SF2">
    <property type="entry name" value="INTEGRAL MEMBRANE PROTEIN (AFU_ORTHOLOGUE AFUA_5G07110)"/>
    <property type="match status" value="1"/>
</dbReference>